<keyword evidence="9 13" id="KW-0472">Membrane</keyword>
<keyword evidence="2 13" id="KW-0812">Transmembrane</keyword>
<comment type="similarity">
    <text evidence="11">Belongs to the TRAFAC class dynamin-like GTPase superfamily. GB1/RHD3 GTPase family.</text>
</comment>
<keyword evidence="8" id="KW-0342">GTP-binding</keyword>
<evidence type="ECO:0000256" key="2">
    <source>
        <dbReference type="ARBA" id="ARBA00022692"/>
    </source>
</evidence>
<dbReference type="PROSITE" id="PS51715">
    <property type="entry name" value="G_GB1_RHD3"/>
    <property type="match status" value="1"/>
</dbReference>
<evidence type="ECO:0000256" key="5">
    <source>
        <dbReference type="ARBA" id="ARBA00022824"/>
    </source>
</evidence>
<dbReference type="AlphaFoldDB" id="A0A132A335"/>
<evidence type="ECO:0000313" key="15">
    <source>
        <dbReference type="Proteomes" id="UP000616769"/>
    </source>
</evidence>
<feature type="transmembrane region" description="Helical" evidence="13">
    <location>
        <begin position="453"/>
        <end position="473"/>
    </location>
</feature>
<dbReference type="InterPro" id="IPR036543">
    <property type="entry name" value="Guanylate-bd_C_sf"/>
</dbReference>
<dbReference type="OrthoDB" id="7788754at2759"/>
<dbReference type="Gene3D" id="3.40.50.300">
    <property type="entry name" value="P-loop containing nucleotide triphosphate hydrolases"/>
    <property type="match status" value="1"/>
</dbReference>
<evidence type="ECO:0000256" key="10">
    <source>
        <dbReference type="ARBA" id="ARBA00049117"/>
    </source>
</evidence>
<proteinExistence type="inferred from homology"/>
<keyword evidence="3" id="KW-0547">Nucleotide-binding</keyword>
<dbReference type="VEuPathDB" id="VectorBase:SSCA006870"/>
<accession>A0A132A335</accession>
<comment type="catalytic activity">
    <reaction evidence="10">
        <text>GTP + H2O = GDP + phosphate + H(+)</text>
        <dbReference type="Rhea" id="RHEA:19669"/>
        <dbReference type="ChEBI" id="CHEBI:15377"/>
        <dbReference type="ChEBI" id="CHEBI:15378"/>
        <dbReference type="ChEBI" id="CHEBI:37565"/>
        <dbReference type="ChEBI" id="CHEBI:43474"/>
        <dbReference type="ChEBI" id="CHEBI:58189"/>
    </reaction>
    <physiologicalReaction direction="left-to-right" evidence="10">
        <dbReference type="Rhea" id="RHEA:19670"/>
    </physiologicalReaction>
</comment>
<feature type="compositionally biased region" description="Low complexity" evidence="12">
    <location>
        <begin position="10"/>
        <end position="29"/>
    </location>
</feature>
<evidence type="ECO:0000256" key="7">
    <source>
        <dbReference type="ARBA" id="ARBA00022989"/>
    </source>
</evidence>
<evidence type="ECO:0000256" key="12">
    <source>
        <dbReference type="SAM" id="MobiDB-lite"/>
    </source>
</evidence>
<dbReference type="Proteomes" id="UP000616769">
    <property type="component" value="Unassembled WGS sequence"/>
</dbReference>
<evidence type="ECO:0000313" key="14">
    <source>
        <dbReference type="EMBL" id="KPM04760.1"/>
    </source>
</evidence>
<dbReference type="SUPFAM" id="SSF48340">
    <property type="entry name" value="Interferon-induced guanylate-binding protein 1 (GBP1), C-terminal domain"/>
    <property type="match status" value="1"/>
</dbReference>
<evidence type="ECO:0000256" key="9">
    <source>
        <dbReference type="ARBA" id="ARBA00023136"/>
    </source>
</evidence>
<evidence type="ECO:0000256" key="8">
    <source>
        <dbReference type="ARBA" id="ARBA00023134"/>
    </source>
</evidence>
<dbReference type="SUPFAM" id="SSF52540">
    <property type="entry name" value="P-loop containing nucleoside triphosphate hydrolases"/>
    <property type="match status" value="1"/>
</dbReference>
<keyword evidence="5" id="KW-0256">Endoplasmic reticulum</keyword>
<dbReference type="CDD" id="cd01851">
    <property type="entry name" value="GBP"/>
    <property type="match status" value="1"/>
</dbReference>
<evidence type="ECO:0000256" key="6">
    <source>
        <dbReference type="ARBA" id="ARBA00022842"/>
    </source>
</evidence>
<dbReference type="GO" id="GO:0005525">
    <property type="term" value="F:GTP binding"/>
    <property type="evidence" value="ECO:0007669"/>
    <property type="project" value="UniProtKB-KW"/>
</dbReference>
<dbReference type="GO" id="GO:0005789">
    <property type="term" value="C:endoplasmic reticulum membrane"/>
    <property type="evidence" value="ECO:0007669"/>
    <property type="project" value="UniProtKB-SubCell"/>
</dbReference>
<dbReference type="FunFam" id="1.20.58.420:FF:000001">
    <property type="entry name" value="Atlastin-1 isoform 1"/>
    <property type="match status" value="1"/>
</dbReference>
<feature type="transmembrane region" description="Helical" evidence="13">
    <location>
        <begin position="485"/>
        <end position="505"/>
    </location>
</feature>
<evidence type="ECO:0000256" key="13">
    <source>
        <dbReference type="SAM" id="Phobius"/>
    </source>
</evidence>
<dbReference type="PANTHER" id="PTHR10751">
    <property type="entry name" value="GUANYLATE BINDING PROTEIN"/>
    <property type="match status" value="1"/>
</dbReference>
<dbReference type="InterPro" id="IPR015894">
    <property type="entry name" value="Guanylate-bd_N"/>
</dbReference>
<feature type="region of interest" description="Disordered" evidence="12">
    <location>
        <begin position="1"/>
        <end position="29"/>
    </location>
</feature>
<dbReference type="InterPro" id="IPR030386">
    <property type="entry name" value="G_GB1_RHD3_dom"/>
</dbReference>
<evidence type="ECO:0000256" key="4">
    <source>
        <dbReference type="ARBA" id="ARBA00022801"/>
    </source>
</evidence>
<dbReference type="EMBL" id="JXLN01009946">
    <property type="protein sequence ID" value="KPM04760.1"/>
    <property type="molecule type" value="Genomic_DNA"/>
</dbReference>
<dbReference type="Gene3D" id="1.20.58.420">
    <property type="entry name" value="AHSP"/>
    <property type="match status" value="1"/>
</dbReference>
<organism evidence="14 15">
    <name type="scientific">Sarcoptes scabiei</name>
    <name type="common">Itch mite</name>
    <name type="synonym">Acarus scabiei</name>
    <dbReference type="NCBI Taxonomy" id="52283"/>
    <lineage>
        <taxon>Eukaryota</taxon>
        <taxon>Metazoa</taxon>
        <taxon>Ecdysozoa</taxon>
        <taxon>Arthropoda</taxon>
        <taxon>Chelicerata</taxon>
        <taxon>Arachnida</taxon>
        <taxon>Acari</taxon>
        <taxon>Acariformes</taxon>
        <taxon>Sarcoptiformes</taxon>
        <taxon>Astigmata</taxon>
        <taxon>Psoroptidia</taxon>
        <taxon>Sarcoptoidea</taxon>
        <taxon>Sarcoptidae</taxon>
        <taxon>Sarcoptinae</taxon>
        <taxon>Sarcoptes</taxon>
    </lineage>
</organism>
<keyword evidence="7 13" id="KW-1133">Transmembrane helix</keyword>
<reference evidence="14 15" key="1">
    <citation type="journal article" date="2015" name="Parasit. Vectors">
        <title>Draft genome of the scabies mite.</title>
        <authorList>
            <person name="Rider S.D.Jr."/>
            <person name="Morgan M.S."/>
            <person name="Arlian L.G."/>
        </authorList>
    </citation>
    <scope>NUCLEOTIDE SEQUENCE [LARGE SCALE GENOMIC DNA]</scope>
    <source>
        <strain evidence="14">Arlian Lab</strain>
    </source>
</reference>
<comment type="subcellular location">
    <subcellularLocation>
        <location evidence="1">Endoplasmic reticulum membrane</location>
        <topology evidence="1">Multi-pass membrane protein</topology>
    </subcellularLocation>
</comment>
<dbReference type="InterPro" id="IPR027417">
    <property type="entry name" value="P-loop_NTPase"/>
</dbReference>
<dbReference type="Pfam" id="PF02263">
    <property type="entry name" value="GBP"/>
    <property type="match status" value="1"/>
</dbReference>
<evidence type="ECO:0000256" key="11">
    <source>
        <dbReference type="PROSITE-ProRule" id="PRU01052"/>
    </source>
</evidence>
<keyword evidence="4" id="KW-0378">Hydrolase</keyword>
<comment type="caution">
    <text evidence="14">The sequence shown here is derived from an EMBL/GenBank/DDBJ whole genome shotgun (WGS) entry which is preliminary data.</text>
</comment>
<evidence type="ECO:0000256" key="3">
    <source>
        <dbReference type="ARBA" id="ARBA00022741"/>
    </source>
</evidence>
<keyword evidence="6" id="KW-0460">Magnesium</keyword>
<sequence length="560" mass="63943">MSEKNNQYDLLSEPNGGSSSSSTSEYELLSNPDQGFPVQIVKVTEDRLFELDVPALESILLRETIRDVPVVIVSIAGDFRKGKSFMLNHFLRYLKSGLSGDDSKIFQPDDWLSDEKAPLKGFSWRGGCQRDTTGILMWSEPFLIQTSPDERVAVILMDTQGAFDSEYTVKDSATIFALSTMTSSIQVFNLMHNLQEDNLQVLEVFLEYGRLALESTPQKPFRKLVFLIRDWSYPYEHSYGFEGGVKLLEKKLELKETMPEQLQRVRRKIRDCFEEVTCFLMPHPGSKVATSQEFDGRIQDYDPSFLEYLKKFVPNLLEPKNLVPKEIGGRSVTGKQMLEYFKVYINVFAGDSMPEPKTMLEATAEANNLTAVALIKEMYDTKMEMICGGTQPYINPNTLESNHKDLMQFCLNEFDSIPKMGGSEYSVSYRENLEQQLEQAFEYYAAHNKSKNIFGVFGTPLILLCACFICFITGRMIELIGLQKVADLLVSIGTIDLALLIAYVVGRYSGNYPGFVSMIDYISEEIWNSQSLSLRNFLILLRRRAWICYKISFKLKRSER</sequence>
<gene>
    <name evidence="14" type="ORF">QR98_0032140</name>
</gene>
<dbReference type="GO" id="GO:0003924">
    <property type="term" value="F:GTPase activity"/>
    <property type="evidence" value="ECO:0007669"/>
    <property type="project" value="InterPro"/>
</dbReference>
<evidence type="ECO:0000256" key="1">
    <source>
        <dbReference type="ARBA" id="ARBA00004477"/>
    </source>
</evidence>
<protein>
    <submittedName>
        <fullName evidence="14">Atlastin-2-like protein</fullName>
    </submittedName>
</protein>
<name>A0A132A335_SARSC</name>